<dbReference type="RefSeq" id="WP_340293799.1">
    <property type="nucleotide sequence ID" value="NZ_JBBJUP010000020.1"/>
</dbReference>
<evidence type="ECO:0000313" key="2">
    <source>
        <dbReference type="Proteomes" id="UP001364211"/>
    </source>
</evidence>
<sequence>MGAAVPVRRAAAALLCGVVLVPGLSGCAWPGSFGSVPDPPSAAAPALPKYYDPAPLITDVRARTRLDGGSTLSVAGTLTRGGTTEPVTGDGALHVDEDGEAPAVRLLLRSGPPGTVPAGTEVIRIGGRTWLRPSDGGWAEAGRVPLDPDDMTHATLAANVAAALDPLGALARYPDAVLVADAADDAVDGVPAVHYHLVVDLVRAVASETDPARHAALAAQQRAGATRLSSEIWLDAERRPLRTRVRQQLPDGGALDVLVRYDGWGAPVTIEPPVRG</sequence>
<keyword evidence="2" id="KW-1185">Reference proteome</keyword>
<evidence type="ECO:0000313" key="1">
    <source>
        <dbReference type="EMBL" id="MEJ8281456.1"/>
    </source>
</evidence>
<dbReference type="Proteomes" id="UP001364211">
    <property type="component" value="Unassembled WGS sequence"/>
</dbReference>
<dbReference type="Gene3D" id="2.50.20.20">
    <property type="match status" value="1"/>
</dbReference>
<comment type="caution">
    <text evidence="1">The sequence shown here is derived from an EMBL/GenBank/DDBJ whole genome shotgun (WGS) entry which is preliminary data.</text>
</comment>
<evidence type="ECO:0008006" key="3">
    <source>
        <dbReference type="Google" id="ProtNLM"/>
    </source>
</evidence>
<protein>
    <recommendedName>
        <fullName evidence="3">LppX_LprAFG lipoprotein</fullName>
    </recommendedName>
</protein>
<organism evidence="1 2">
    <name type="scientific">Pseudonocardia spirodelae</name>
    <dbReference type="NCBI Taxonomy" id="3133431"/>
    <lineage>
        <taxon>Bacteria</taxon>
        <taxon>Bacillati</taxon>
        <taxon>Actinomycetota</taxon>
        <taxon>Actinomycetes</taxon>
        <taxon>Pseudonocardiales</taxon>
        <taxon>Pseudonocardiaceae</taxon>
        <taxon>Pseudonocardia</taxon>
    </lineage>
</organism>
<proteinExistence type="predicted"/>
<reference evidence="1 2" key="1">
    <citation type="submission" date="2024-03" db="EMBL/GenBank/DDBJ databases">
        <title>Draft genome sequence of Pseudonocardia sp. DW16-2.</title>
        <authorList>
            <person name="Duangmal K."/>
        </authorList>
    </citation>
    <scope>NUCLEOTIDE SEQUENCE [LARGE SCALE GENOMIC DNA]</scope>
    <source>
        <strain evidence="1 2">DW16-2</strain>
    </source>
</reference>
<gene>
    <name evidence="1" type="ORF">WJX68_21155</name>
</gene>
<accession>A0ABU8TBW7</accession>
<name>A0ABU8TBW7_9PSEU</name>
<dbReference type="EMBL" id="JBBJUP010000020">
    <property type="protein sequence ID" value="MEJ8281456.1"/>
    <property type="molecule type" value="Genomic_DNA"/>
</dbReference>